<accession>A0A8C1UIZ5</accession>
<dbReference type="PANTHER" id="PTHR24198">
    <property type="entry name" value="ANKYRIN REPEAT AND PROTEIN KINASE DOMAIN-CONTAINING PROTEIN"/>
    <property type="match status" value="1"/>
</dbReference>
<dbReference type="FunFam" id="1.25.40.20:FF:000293">
    <property type="entry name" value="Ankyrin repeat domain-containing protein 6"/>
    <property type="match status" value="1"/>
</dbReference>
<dbReference type="Pfam" id="PF12796">
    <property type="entry name" value="Ank_2"/>
    <property type="match status" value="2"/>
</dbReference>
<evidence type="ECO:0000256" key="2">
    <source>
        <dbReference type="ARBA" id="ARBA00023043"/>
    </source>
</evidence>
<dbReference type="PROSITE" id="PS50088">
    <property type="entry name" value="ANK_REPEAT"/>
    <property type="match status" value="6"/>
</dbReference>
<sequence>MSQQDASSVRALSERLLIASHKGQADHVVQLINKGAKVAITKNGRTPLHLAAYKGHIAVVRILLAAGCDLDIQDDGDQTALHRAAVVGNADVISALIQEGCALDRQDKDGNTALHEAVWHGFGQSVKLLVKAGANVHAKNKAGNTALHLACQNGHALSSKVLLLGGSCPDSKNSVGDTCLHVSARYNHVSVIRALLSAICSVTERNHAGDTALHIAAALNHRKTVRMLLEAGADSRIKNNMGETALEQARENDNPEVALLLTKAPQSFTRGRTVRKRRDKMKTERRAQSVPRDEMLARKGSVSPVNDTHGSDNDNVCVTEARANKNNEKKVKERLSPSDALIQRQNKHSDHKKKKSKTESSSALPHNYKAFQLYTLYRGKDGKIMQSPLNGCRCEPLINRLENQLVATKEEIQSEIHTVQELMNGKMGQIERKNKHQIRALDKITLERVSAERIECLHRIDKRAIQERLEGEKRQASVVNDLKNWCLSKIQSLEMRLSGDHSNTKLQRSSSLNDTLSDCDPHSHTALPHTSGAKACYSPSTNQPEPKDGRETAAASTSAEDGSAGYYVIEVDRVSPEKQSAQNQSAPPSPCIVRTKQRSRACSDPHRAQDGPLELRPVPDQCCEHRNLKRAKTKQNAQTVTSLGDPHTTEASFAQERENMHALEVTQYFFEAVTVQMERWYEHKIEEARWQANQRVQADRAALLDRISYLEEELRLLRTNEQQER</sequence>
<evidence type="ECO:0000313" key="7">
    <source>
        <dbReference type="Proteomes" id="UP000694700"/>
    </source>
</evidence>
<dbReference type="Pfam" id="PF00023">
    <property type="entry name" value="Ank"/>
    <property type="match status" value="1"/>
</dbReference>
<feature type="coiled-coil region" evidence="4">
    <location>
        <begin position="693"/>
        <end position="720"/>
    </location>
</feature>
<feature type="compositionally biased region" description="Basic residues" evidence="5">
    <location>
        <begin position="345"/>
        <end position="356"/>
    </location>
</feature>
<keyword evidence="1" id="KW-0677">Repeat</keyword>
<dbReference type="SUPFAM" id="SSF48403">
    <property type="entry name" value="Ankyrin repeat"/>
    <property type="match status" value="1"/>
</dbReference>
<dbReference type="InterPro" id="IPR002110">
    <property type="entry name" value="Ankyrin_rpt"/>
</dbReference>
<organism evidence="6 7">
    <name type="scientific">Cyprinus carpio</name>
    <name type="common">Common carp</name>
    <dbReference type="NCBI Taxonomy" id="7962"/>
    <lineage>
        <taxon>Eukaryota</taxon>
        <taxon>Metazoa</taxon>
        <taxon>Chordata</taxon>
        <taxon>Craniata</taxon>
        <taxon>Vertebrata</taxon>
        <taxon>Euteleostomi</taxon>
        <taxon>Actinopterygii</taxon>
        <taxon>Neopterygii</taxon>
        <taxon>Teleostei</taxon>
        <taxon>Ostariophysi</taxon>
        <taxon>Cypriniformes</taxon>
        <taxon>Cyprinidae</taxon>
        <taxon>Cyprininae</taxon>
        <taxon>Cyprinus</taxon>
    </lineage>
</organism>
<feature type="compositionally biased region" description="Polar residues" evidence="5">
    <location>
        <begin position="504"/>
        <end position="516"/>
    </location>
</feature>
<dbReference type="SMART" id="SM00248">
    <property type="entry name" value="ANK"/>
    <property type="match status" value="8"/>
</dbReference>
<feature type="compositionally biased region" description="Basic and acidic residues" evidence="5">
    <location>
        <begin position="281"/>
        <end position="297"/>
    </location>
</feature>
<dbReference type="FunFam" id="1.25.40.20:FF:000731">
    <property type="entry name" value="Ankyrin repeat domain 6b"/>
    <property type="match status" value="1"/>
</dbReference>
<feature type="region of interest" description="Disordered" evidence="5">
    <location>
        <begin position="576"/>
        <end position="618"/>
    </location>
</feature>
<evidence type="ECO:0000256" key="4">
    <source>
        <dbReference type="SAM" id="Coils"/>
    </source>
</evidence>
<keyword evidence="4" id="KW-0175">Coiled coil</keyword>
<evidence type="ECO:0000256" key="5">
    <source>
        <dbReference type="SAM" id="MobiDB-lite"/>
    </source>
</evidence>
<dbReference type="Proteomes" id="UP000694700">
    <property type="component" value="Unplaced"/>
</dbReference>
<dbReference type="InterPro" id="IPR036770">
    <property type="entry name" value="Ankyrin_rpt-contain_sf"/>
</dbReference>
<protein>
    <submittedName>
        <fullName evidence="6">Ankyrin repeat domain 6</fullName>
    </submittedName>
</protein>
<evidence type="ECO:0000313" key="6">
    <source>
        <dbReference type="Ensembl" id="ENSCCRP00015035893.1"/>
    </source>
</evidence>
<dbReference type="PRINTS" id="PR01415">
    <property type="entry name" value="ANKYRIN"/>
</dbReference>
<feature type="compositionally biased region" description="Basic and acidic residues" evidence="5">
    <location>
        <begin position="322"/>
        <end position="336"/>
    </location>
</feature>
<evidence type="ECO:0000256" key="3">
    <source>
        <dbReference type="PROSITE-ProRule" id="PRU00023"/>
    </source>
</evidence>
<dbReference type="Pfam" id="PF13637">
    <property type="entry name" value="Ank_4"/>
    <property type="match status" value="1"/>
</dbReference>
<gene>
    <name evidence="6" type="primary">LOC109082974</name>
</gene>
<dbReference type="GO" id="GO:0005737">
    <property type="term" value="C:cytoplasm"/>
    <property type="evidence" value="ECO:0007669"/>
    <property type="project" value="TreeGrafter"/>
</dbReference>
<keyword evidence="2 3" id="KW-0040">ANK repeat</keyword>
<dbReference type="Ensembl" id="ENSCCRT00015037137.1">
    <property type="protein sequence ID" value="ENSCCRP00015035893.1"/>
    <property type="gene ID" value="ENSCCRG00015014027.1"/>
</dbReference>
<dbReference type="Gene3D" id="1.25.40.20">
    <property type="entry name" value="Ankyrin repeat-containing domain"/>
    <property type="match status" value="4"/>
</dbReference>
<proteinExistence type="predicted"/>
<reference evidence="6" key="1">
    <citation type="submission" date="2025-08" db="UniProtKB">
        <authorList>
            <consortium name="Ensembl"/>
        </authorList>
    </citation>
    <scope>IDENTIFICATION</scope>
</reference>
<feature type="compositionally biased region" description="Polar residues" evidence="5">
    <location>
        <begin position="577"/>
        <end position="586"/>
    </location>
</feature>
<dbReference type="AlphaFoldDB" id="A0A8C1UIZ5"/>
<feature type="region of interest" description="Disordered" evidence="5">
    <location>
        <begin position="498"/>
        <end position="561"/>
    </location>
</feature>
<feature type="repeat" description="ANK" evidence="3">
    <location>
        <begin position="43"/>
        <end position="75"/>
    </location>
</feature>
<dbReference type="PANTHER" id="PTHR24198:SF185">
    <property type="entry name" value="ANKYRIN-3"/>
    <property type="match status" value="1"/>
</dbReference>
<feature type="region of interest" description="Disordered" evidence="5">
    <location>
        <begin position="265"/>
        <end position="364"/>
    </location>
</feature>
<feature type="repeat" description="ANK" evidence="3">
    <location>
        <begin position="142"/>
        <end position="174"/>
    </location>
</feature>
<evidence type="ECO:0000256" key="1">
    <source>
        <dbReference type="ARBA" id="ARBA00022737"/>
    </source>
</evidence>
<feature type="repeat" description="ANK" evidence="3">
    <location>
        <begin position="76"/>
        <end position="108"/>
    </location>
</feature>
<name>A0A8C1UIZ5_CYPCA</name>
<dbReference type="PROSITE" id="PS50297">
    <property type="entry name" value="ANK_REP_REGION"/>
    <property type="match status" value="5"/>
</dbReference>
<feature type="repeat" description="ANK" evidence="3">
    <location>
        <begin position="208"/>
        <end position="240"/>
    </location>
</feature>
<feature type="repeat" description="ANK" evidence="3">
    <location>
        <begin position="175"/>
        <end position="207"/>
    </location>
</feature>
<feature type="compositionally biased region" description="Polar residues" evidence="5">
    <location>
        <begin position="303"/>
        <end position="316"/>
    </location>
</feature>
<feature type="repeat" description="ANK" evidence="3">
    <location>
        <begin position="109"/>
        <end position="141"/>
    </location>
</feature>